<gene>
    <name evidence="2" type="ORF">Slati_0935800</name>
</gene>
<accession>A0AAW2XUG5</accession>
<reference evidence="2" key="2">
    <citation type="journal article" date="2024" name="Plant">
        <title>Genomic evolution and insights into agronomic trait innovations of Sesamum species.</title>
        <authorList>
            <person name="Miao H."/>
            <person name="Wang L."/>
            <person name="Qu L."/>
            <person name="Liu H."/>
            <person name="Sun Y."/>
            <person name="Le M."/>
            <person name="Wang Q."/>
            <person name="Wei S."/>
            <person name="Zheng Y."/>
            <person name="Lin W."/>
            <person name="Duan Y."/>
            <person name="Cao H."/>
            <person name="Xiong S."/>
            <person name="Wang X."/>
            <person name="Wei L."/>
            <person name="Li C."/>
            <person name="Ma Q."/>
            <person name="Ju M."/>
            <person name="Zhao R."/>
            <person name="Li G."/>
            <person name="Mu C."/>
            <person name="Tian Q."/>
            <person name="Mei H."/>
            <person name="Zhang T."/>
            <person name="Gao T."/>
            <person name="Zhang H."/>
        </authorList>
    </citation>
    <scope>NUCLEOTIDE SEQUENCE</scope>
    <source>
        <strain evidence="2">KEN1</strain>
    </source>
</reference>
<name>A0AAW2XUG5_9LAMI</name>
<dbReference type="PANTHER" id="PTHR48258">
    <property type="entry name" value="DUF4218 DOMAIN-CONTAINING PROTEIN-RELATED"/>
    <property type="match status" value="1"/>
</dbReference>
<dbReference type="Pfam" id="PF13960">
    <property type="entry name" value="DUF4218"/>
    <property type="match status" value="1"/>
</dbReference>
<dbReference type="EMBL" id="JACGWN010000003">
    <property type="protein sequence ID" value="KAL0455966.1"/>
    <property type="molecule type" value="Genomic_DNA"/>
</dbReference>
<dbReference type="InterPro" id="IPR025452">
    <property type="entry name" value="DUF4218"/>
</dbReference>
<evidence type="ECO:0000259" key="1">
    <source>
        <dbReference type="Pfam" id="PF13960"/>
    </source>
</evidence>
<dbReference type="AlphaFoldDB" id="A0AAW2XUG5"/>
<comment type="caution">
    <text evidence="2">The sequence shown here is derived from an EMBL/GenBank/DDBJ whole genome shotgun (WGS) entry which is preliminary data.</text>
</comment>
<reference evidence="2" key="1">
    <citation type="submission" date="2020-06" db="EMBL/GenBank/DDBJ databases">
        <authorList>
            <person name="Li T."/>
            <person name="Hu X."/>
            <person name="Zhang T."/>
            <person name="Song X."/>
            <person name="Zhang H."/>
            <person name="Dai N."/>
            <person name="Sheng W."/>
            <person name="Hou X."/>
            <person name="Wei L."/>
        </authorList>
    </citation>
    <scope>NUCLEOTIDE SEQUENCE</scope>
    <source>
        <strain evidence="2">KEN1</strain>
        <tissue evidence="2">Leaf</tissue>
    </source>
</reference>
<organism evidence="2">
    <name type="scientific">Sesamum latifolium</name>
    <dbReference type="NCBI Taxonomy" id="2727402"/>
    <lineage>
        <taxon>Eukaryota</taxon>
        <taxon>Viridiplantae</taxon>
        <taxon>Streptophyta</taxon>
        <taxon>Embryophyta</taxon>
        <taxon>Tracheophyta</taxon>
        <taxon>Spermatophyta</taxon>
        <taxon>Magnoliopsida</taxon>
        <taxon>eudicotyledons</taxon>
        <taxon>Gunneridae</taxon>
        <taxon>Pentapetalae</taxon>
        <taxon>asterids</taxon>
        <taxon>lamiids</taxon>
        <taxon>Lamiales</taxon>
        <taxon>Pedaliaceae</taxon>
        <taxon>Sesamum</taxon>
    </lineage>
</organism>
<evidence type="ECO:0000313" key="2">
    <source>
        <dbReference type="EMBL" id="KAL0455966.1"/>
    </source>
</evidence>
<proteinExistence type="predicted"/>
<sequence length="211" mass="24783">MPKVVYTLTRDIKKRIFEWITRLKFPDGYAYNLSRCVDMANLRLHGMKSHDCHVFMQKLIPIAFCEMLPESVWGGALTEVSLLFRILCLTMLDVNKVQELEDTVPIIMCNLEKIFSSSFFDSMEHLIIHLPYEARVGGPIQYRWMYPFEKFLRGLKMKVKNKAHVEALIIEAYLVEEIGLFTSQYFEPQVLCKRNRPGRNDELTMNDTHIQ</sequence>
<dbReference type="PANTHER" id="PTHR48258:SF4">
    <property type="entry name" value="DUF4216 DOMAIN-CONTAINING PROTEIN"/>
    <property type="match status" value="1"/>
</dbReference>
<feature type="domain" description="DUF4218" evidence="1">
    <location>
        <begin position="88"/>
        <end position="200"/>
    </location>
</feature>
<protein>
    <recommendedName>
        <fullName evidence="1">DUF4218 domain-containing protein</fullName>
    </recommendedName>
</protein>